<dbReference type="SMART" id="SM00382">
    <property type="entry name" value="AAA"/>
    <property type="match status" value="1"/>
</dbReference>
<evidence type="ECO:0000259" key="5">
    <source>
        <dbReference type="PROSITE" id="PS50893"/>
    </source>
</evidence>
<dbReference type="CDD" id="cd03255">
    <property type="entry name" value="ABC_MJ0796_LolCDE_FtsE"/>
    <property type="match status" value="1"/>
</dbReference>
<evidence type="ECO:0000256" key="1">
    <source>
        <dbReference type="ARBA" id="ARBA00022448"/>
    </source>
</evidence>
<evidence type="ECO:0000313" key="7">
    <source>
        <dbReference type="Proteomes" id="UP000326837"/>
    </source>
</evidence>
<protein>
    <submittedName>
        <fullName evidence="6">ABC transporter-related protein</fullName>
    </submittedName>
</protein>
<dbReference type="GO" id="GO:0098796">
    <property type="term" value="C:membrane protein complex"/>
    <property type="evidence" value="ECO:0007669"/>
    <property type="project" value="UniProtKB-ARBA"/>
</dbReference>
<proteinExistence type="inferred from homology"/>
<comment type="similarity">
    <text evidence="4">Belongs to the ABC transporter superfamily. Macrolide exporter (TC 3.A.1.122) family.</text>
</comment>
<dbReference type="PROSITE" id="PS00211">
    <property type="entry name" value="ABC_TRANSPORTER_1"/>
    <property type="match status" value="1"/>
</dbReference>
<dbReference type="Proteomes" id="UP000326837">
    <property type="component" value="Chromosome"/>
</dbReference>
<dbReference type="GO" id="GO:0022857">
    <property type="term" value="F:transmembrane transporter activity"/>
    <property type="evidence" value="ECO:0007669"/>
    <property type="project" value="UniProtKB-ARBA"/>
</dbReference>
<dbReference type="InterPro" id="IPR027417">
    <property type="entry name" value="P-loop_NTPase"/>
</dbReference>
<keyword evidence="7" id="KW-1185">Reference proteome</keyword>
<dbReference type="SUPFAM" id="SSF52540">
    <property type="entry name" value="P-loop containing nucleoside triphosphate hydrolases"/>
    <property type="match status" value="1"/>
</dbReference>
<dbReference type="Pfam" id="PF00005">
    <property type="entry name" value="ABC_tran"/>
    <property type="match status" value="1"/>
</dbReference>
<dbReference type="GO" id="GO:0005524">
    <property type="term" value="F:ATP binding"/>
    <property type="evidence" value="ECO:0007669"/>
    <property type="project" value="UniProtKB-KW"/>
</dbReference>
<dbReference type="KEGG" id="lpav:PLANPX_0407"/>
<gene>
    <name evidence="6" type="ORF">PLANPX_0407</name>
</gene>
<dbReference type="AlphaFoldDB" id="A0A5K7X367"/>
<dbReference type="Gene3D" id="3.40.50.300">
    <property type="entry name" value="P-loop containing nucleotide triphosphate hydrolases"/>
    <property type="match status" value="1"/>
</dbReference>
<keyword evidence="3" id="KW-0067">ATP-binding</keyword>
<accession>A0A5K7X367</accession>
<reference evidence="7" key="1">
    <citation type="submission" date="2019-10" db="EMBL/GenBank/DDBJ databases">
        <title>Lacipirellula parvula gen. nov., sp. nov., representing a lineage of planctomycetes widespread in freshwater anoxic habitats, and description of the family Lacipirellulaceae.</title>
        <authorList>
            <person name="Dedysh S.N."/>
            <person name="Kulichevskaya I.S."/>
            <person name="Beletsky A.V."/>
            <person name="Rakitin A.L."/>
            <person name="Mardanov A.V."/>
            <person name="Ivanova A.A."/>
            <person name="Saltykova V.X."/>
            <person name="Rijpstra W.I.C."/>
            <person name="Sinninghe Damste J.S."/>
            <person name="Ravin N.V."/>
        </authorList>
    </citation>
    <scope>NUCLEOTIDE SEQUENCE [LARGE SCALE GENOMIC DNA]</scope>
    <source>
        <strain evidence="7">PX69</strain>
    </source>
</reference>
<dbReference type="InterPro" id="IPR017871">
    <property type="entry name" value="ABC_transporter-like_CS"/>
</dbReference>
<dbReference type="PANTHER" id="PTHR24220">
    <property type="entry name" value="IMPORT ATP-BINDING PROTEIN"/>
    <property type="match status" value="1"/>
</dbReference>
<evidence type="ECO:0000256" key="2">
    <source>
        <dbReference type="ARBA" id="ARBA00022741"/>
    </source>
</evidence>
<evidence type="ECO:0000313" key="6">
    <source>
        <dbReference type="EMBL" id="BBO30795.1"/>
    </source>
</evidence>
<dbReference type="PANTHER" id="PTHR24220:SF685">
    <property type="entry name" value="ABC TRANSPORTER RELATED"/>
    <property type="match status" value="1"/>
</dbReference>
<dbReference type="InterPro" id="IPR003593">
    <property type="entry name" value="AAA+_ATPase"/>
</dbReference>
<dbReference type="RefSeq" id="WP_172991798.1">
    <property type="nucleotide sequence ID" value="NZ_AP021861.1"/>
</dbReference>
<dbReference type="InterPro" id="IPR003439">
    <property type="entry name" value="ABC_transporter-like_ATP-bd"/>
</dbReference>
<organism evidence="6 7">
    <name type="scientific">Lacipirellula parvula</name>
    <dbReference type="NCBI Taxonomy" id="2650471"/>
    <lineage>
        <taxon>Bacteria</taxon>
        <taxon>Pseudomonadati</taxon>
        <taxon>Planctomycetota</taxon>
        <taxon>Planctomycetia</taxon>
        <taxon>Pirellulales</taxon>
        <taxon>Lacipirellulaceae</taxon>
        <taxon>Lacipirellula</taxon>
    </lineage>
</organism>
<dbReference type="PROSITE" id="PS50893">
    <property type="entry name" value="ABC_TRANSPORTER_2"/>
    <property type="match status" value="1"/>
</dbReference>
<evidence type="ECO:0000256" key="3">
    <source>
        <dbReference type="ARBA" id="ARBA00022840"/>
    </source>
</evidence>
<evidence type="ECO:0000256" key="4">
    <source>
        <dbReference type="ARBA" id="ARBA00038388"/>
    </source>
</evidence>
<dbReference type="InterPro" id="IPR017911">
    <property type="entry name" value="MacB-like_ATP-bd"/>
</dbReference>
<dbReference type="GO" id="GO:0016887">
    <property type="term" value="F:ATP hydrolysis activity"/>
    <property type="evidence" value="ECO:0007669"/>
    <property type="project" value="InterPro"/>
</dbReference>
<dbReference type="InterPro" id="IPR015854">
    <property type="entry name" value="ABC_transpr_LolD-like"/>
</dbReference>
<dbReference type="GO" id="GO:0005886">
    <property type="term" value="C:plasma membrane"/>
    <property type="evidence" value="ECO:0007669"/>
    <property type="project" value="TreeGrafter"/>
</dbReference>
<dbReference type="FunFam" id="3.40.50.300:FF:000032">
    <property type="entry name" value="Export ABC transporter ATP-binding protein"/>
    <property type="match status" value="1"/>
</dbReference>
<keyword evidence="1" id="KW-0813">Transport</keyword>
<keyword evidence="2" id="KW-0547">Nucleotide-binding</keyword>
<sequence>MTTTATPPVLTAVGLRKAYGSGTAAVHAVAGIDVDLMPGEILAIMGASGSGKTTLLHLLAGLIRPDSGSIRLEGVDVAVASDARITALRRERIGVVFQAYNLMPTMSVLDNVALPLLLAGSRRSQARTVAAERLAAVGMESFAKRRPPLLSGGEQQRVAIARALVSNPQVVLADEPTGNLDRKNVLAVCELLRQVAAADGRAVAVVTHEPMVAAYADRIVVLADGRVSDQFQRSEVGSVEQLATRCFHAVDGIA</sequence>
<dbReference type="EMBL" id="AP021861">
    <property type="protein sequence ID" value="BBO30795.1"/>
    <property type="molecule type" value="Genomic_DNA"/>
</dbReference>
<feature type="domain" description="ABC transporter" evidence="5">
    <location>
        <begin position="10"/>
        <end position="249"/>
    </location>
</feature>
<name>A0A5K7X367_9BACT</name>